<sequence>MYGEKIEKFLKYELDNINKHLPRKRIPLKKGLEVNTYVSKGNDKISIDPREIQFLQSLCPKNKLNSVYLPIIIVRRRDLGEGAYIISGESIEEFLVLKAINKWKGDWEEFIKEKEKRHYFYLYKPDLLEIRKKLSTCTVIAFS</sequence>
<accession>A0A9Y1BMP8</accession>
<gene>
    <name evidence="1" type="ORF">K9W45_04890</name>
</gene>
<dbReference type="Pfam" id="PF01886">
    <property type="entry name" value="DUF61"/>
    <property type="match status" value="1"/>
</dbReference>
<dbReference type="EMBL" id="CP084166">
    <property type="protein sequence ID" value="UJG41799.1"/>
    <property type="molecule type" value="Genomic_DNA"/>
</dbReference>
<organism evidence="1">
    <name type="scientific">Candidatus Heimdallarchaeum aukensis</name>
    <dbReference type="NCBI Taxonomy" id="2876573"/>
    <lineage>
        <taxon>Archaea</taxon>
        <taxon>Promethearchaeati</taxon>
        <taxon>Candidatus Heimdallarchaeota</taxon>
        <taxon>Candidatus Heimdallarchaeia (ex Rinke et al. 2021) (nom. nud.)</taxon>
        <taxon>Candidatus Heimdallarchaeales</taxon>
        <taxon>Candidatus Heimdallarchaeaceae</taxon>
        <taxon>Candidatus Heimdallarchaeum</taxon>
    </lineage>
</organism>
<dbReference type="AlphaFoldDB" id="A0A9Y1BMP8"/>
<reference evidence="1" key="1">
    <citation type="journal article" date="2022" name="Nat. Microbiol.">
        <title>Unique mobile elements and scalable gene flow at the prokaryote-eukaryote boundary revealed by circularized Asgard archaea genomes.</title>
        <authorList>
            <person name="Wu F."/>
            <person name="Speth D.R."/>
            <person name="Philosof A."/>
            <person name="Cremiere A."/>
            <person name="Narayanan A."/>
            <person name="Barco R.A."/>
            <person name="Connon S.A."/>
            <person name="Amend J.P."/>
            <person name="Antoshechkin I.A."/>
            <person name="Orphan V.J."/>
        </authorList>
    </citation>
    <scope>NUCLEOTIDE SEQUENCE</scope>
    <source>
        <strain evidence="1">PM71</strain>
    </source>
</reference>
<name>A0A9Y1BMP8_9ARCH</name>
<evidence type="ECO:0000313" key="1">
    <source>
        <dbReference type="EMBL" id="UJG41799.1"/>
    </source>
</evidence>
<proteinExistence type="predicted"/>
<dbReference type="Proteomes" id="UP001201020">
    <property type="component" value="Chromosome"/>
</dbReference>
<dbReference type="InterPro" id="IPR002746">
    <property type="entry name" value="UPF0216"/>
</dbReference>
<protein>
    <submittedName>
        <fullName evidence="1">DUF61 family protein</fullName>
    </submittedName>
</protein>